<dbReference type="PANTHER" id="PTHR20938">
    <property type="entry name" value="INTEGRATOR COMPLEX SUBUNIT 4"/>
    <property type="match status" value="1"/>
</dbReference>
<protein>
    <recommendedName>
        <fullName evidence="3">Integrator complex subunit 4/Protein SIEL C-terminal Ig-like domain-containing protein</fullName>
    </recommendedName>
</protein>
<organism evidence="4 5">
    <name type="scientific">Vitis rotundifolia</name>
    <name type="common">Muscadine grape</name>
    <dbReference type="NCBI Taxonomy" id="103349"/>
    <lineage>
        <taxon>Eukaryota</taxon>
        <taxon>Viridiplantae</taxon>
        <taxon>Streptophyta</taxon>
        <taxon>Embryophyta</taxon>
        <taxon>Tracheophyta</taxon>
        <taxon>Spermatophyta</taxon>
        <taxon>Magnoliopsida</taxon>
        <taxon>eudicotyledons</taxon>
        <taxon>Gunneridae</taxon>
        <taxon>Pentapetalae</taxon>
        <taxon>rosids</taxon>
        <taxon>Vitales</taxon>
        <taxon>Vitaceae</taxon>
        <taxon>Viteae</taxon>
        <taxon>Vitis</taxon>
    </lineage>
</organism>
<dbReference type="GO" id="GO:0010496">
    <property type="term" value="P:intercellular transport"/>
    <property type="evidence" value="ECO:0007669"/>
    <property type="project" value="TreeGrafter"/>
</dbReference>
<gene>
    <name evidence="4" type="ORF">PVL29_009852</name>
</gene>
<dbReference type="SUPFAM" id="SSF48371">
    <property type="entry name" value="ARM repeat"/>
    <property type="match status" value="1"/>
</dbReference>
<feature type="domain" description="Integrator complex subunit 4/Protein SIEL C-terminal Ig-like" evidence="3">
    <location>
        <begin position="837"/>
        <end position="951"/>
    </location>
</feature>
<dbReference type="Proteomes" id="UP001168098">
    <property type="component" value="Unassembled WGS sequence"/>
</dbReference>
<keyword evidence="5" id="KW-1185">Reference proteome</keyword>
<dbReference type="PANTHER" id="PTHR20938:SF0">
    <property type="entry name" value="INTEGRATOR COMPLEX SUBUNIT 4"/>
    <property type="match status" value="1"/>
</dbReference>
<evidence type="ECO:0000313" key="4">
    <source>
        <dbReference type="EMBL" id="KAJ9694070.1"/>
    </source>
</evidence>
<dbReference type="GO" id="GO:0005768">
    <property type="term" value="C:endosome"/>
    <property type="evidence" value="ECO:0007669"/>
    <property type="project" value="TreeGrafter"/>
</dbReference>
<comment type="caution">
    <text evidence="4">The sequence shown here is derived from an EMBL/GenBank/DDBJ whole genome shotgun (WGS) entry which is preliminary data.</text>
</comment>
<dbReference type="Gene3D" id="1.25.10.10">
    <property type="entry name" value="Leucine-rich Repeat Variant"/>
    <property type="match status" value="1"/>
</dbReference>
<sequence>MEQHLGSVCECILSLSTNDKRLNFRALASARSLIINSSTSDSTISALFETLTRFLQLTTEPRALHHTLKLLSDIAFHHSRLSGLVFHSVRSHLLRSDSTRLSAESLAVLSSIAEYDRSLASAMDELDDRFFVSLCFGPSVSVRSWFLSNAFRFPIRPYVLLTVMLGFTKDPYPYVRRVALDGLVGLSKSSVIEDCGVIEGCYCRAVELLGDAEDSVRCAAVHAVSEWGKMLVTSVQEMNKRYWSDAVFVRLCSMVRDMSMEVRVAAFDALGKIGVVSEDILLQTLSKRVLGITKEKKPLGQCSAKGKSLGQYIPKHFDIQACVAAGAFVHGLEDEFYEVRWSACHSLHTLTILSAKFAGEALNLLMDVLNDDSVNVRLRALETMHHMATCDHLKVQETHMHMFLGTLVDNSTFIRSTARKILRLMKLHDLKMFQSSIDGLLENLEVYPQDEADILSVLFDIGRNHGNFVVYIIKKFSQEIEPSCEGRLDFDSVRVAALLVLAISAPLSEAQKVCSIPSRIFSYAVTLLGRISHALKDVMNQNTLLAYLSHCSKSTIVDNSESFFPMIEGDIPNCSCIDMISPAGMSLQQGASENENQKRLEPRKSATPLFDCQLEVHGEVAKSIKLILLKINDIWFLVQKGCMAEVLRMLRSFREELATYVSDSLVSADTLAFTFQYLRVVKLLAKVWEHFLPPRKIQSYRIGELNLFLGKLDRNLKEMRYRFRGLSKEEELHVLELILVTCILRLSKVEICCHHATLKKLSMIISHAEFLHKEGSIEPYNFIVELKKSLGEIDTHNDGASCRPFLLKRLLESFSLKQFRLSGSPKHIKAEIDLPGNDTEPLPFISGLPVGIPLEITLYNVSSENRLWLRMIVHEQLMEFVFLDLNQSGGCDEVRKFTFMAPFYRTPKAMSLTLRVCIGMECLFEDVNLITDCGGPTRELVYICQEKEVYLGMIAKT</sequence>
<evidence type="ECO:0000256" key="1">
    <source>
        <dbReference type="ARBA" id="ARBA00004123"/>
    </source>
</evidence>
<dbReference type="InterPro" id="IPR011989">
    <property type="entry name" value="ARM-like"/>
</dbReference>
<evidence type="ECO:0000259" key="3">
    <source>
        <dbReference type="Pfam" id="PF25458"/>
    </source>
</evidence>
<dbReference type="InterPro" id="IPR016024">
    <property type="entry name" value="ARM-type_fold"/>
</dbReference>
<accession>A0AA38ZSD7</accession>
<name>A0AA38ZSD7_VITRO</name>
<comment type="subcellular location">
    <subcellularLocation>
        <location evidence="1">Nucleus</location>
    </subcellularLocation>
</comment>
<dbReference type="InterPro" id="IPR057412">
    <property type="entry name" value="INTS4_C"/>
</dbReference>
<dbReference type="FunFam" id="1.25.10.10:FF:001007">
    <property type="entry name" value="ARM repeat superfamily protein"/>
    <property type="match status" value="1"/>
</dbReference>
<reference evidence="4 5" key="1">
    <citation type="journal article" date="2023" name="BMC Biotechnol.">
        <title>Vitis rotundifolia cv Carlos genome sequencing.</title>
        <authorList>
            <person name="Huff M."/>
            <person name="Hulse-Kemp A."/>
            <person name="Scheffler B."/>
            <person name="Youngblood R."/>
            <person name="Simpson S."/>
            <person name="Babiker E."/>
            <person name="Staton M."/>
        </authorList>
    </citation>
    <scope>NUCLEOTIDE SEQUENCE [LARGE SCALE GENOMIC DNA]</scope>
    <source>
        <tissue evidence="4">Leaf</tissue>
    </source>
</reference>
<dbReference type="AlphaFoldDB" id="A0AA38ZSD7"/>
<evidence type="ECO:0000313" key="5">
    <source>
        <dbReference type="Proteomes" id="UP001168098"/>
    </source>
</evidence>
<evidence type="ECO:0000256" key="2">
    <source>
        <dbReference type="ARBA" id="ARBA00023242"/>
    </source>
</evidence>
<keyword evidence="2" id="KW-0539">Nucleus</keyword>
<dbReference type="GO" id="GO:0005634">
    <property type="term" value="C:nucleus"/>
    <property type="evidence" value="ECO:0007669"/>
    <property type="project" value="UniProtKB-SubCell"/>
</dbReference>
<proteinExistence type="predicted"/>
<dbReference type="Pfam" id="PF25458">
    <property type="entry name" value="INTS4_C"/>
    <property type="match status" value="1"/>
</dbReference>
<dbReference type="EMBL" id="JARBHA010000008">
    <property type="protein sequence ID" value="KAJ9694070.1"/>
    <property type="molecule type" value="Genomic_DNA"/>
</dbReference>